<evidence type="ECO:0000313" key="2">
    <source>
        <dbReference type="Proteomes" id="UP001059041"/>
    </source>
</evidence>
<name>A0A9W7TLT6_TRIRA</name>
<dbReference type="AlphaFoldDB" id="A0A9W7TLT6"/>
<accession>A0A9W7TLT6</accession>
<sequence>MRSLAYTCAFTAYLSFSLRLSAEPADLRLSSGSFVRVPPCWTEKHAQPFYSSPLLNEEENVVWEETLRSDCCWDSGQETRRNERTTDEVVEIAGNGGERLTDWSSCFNGRNGGCITNERTGAAVWSCQSYFFPKSGMTEELQHVRVSDTVVQ</sequence>
<reference evidence="1" key="1">
    <citation type="submission" date="2021-02" db="EMBL/GenBank/DDBJ databases">
        <title>Comparative genomics reveals that relaxation of natural selection precedes convergent phenotypic evolution of cavefish.</title>
        <authorList>
            <person name="Peng Z."/>
        </authorList>
    </citation>
    <scope>NUCLEOTIDE SEQUENCE</scope>
    <source>
        <tissue evidence="1">Muscle</tissue>
    </source>
</reference>
<evidence type="ECO:0000313" key="1">
    <source>
        <dbReference type="EMBL" id="KAI7799031.1"/>
    </source>
</evidence>
<organism evidence="1 2">
    <name type="scientific">Triplophysa rosa</name>
    <name type="common">Cave loach</name>
    <dbReference type="NCBI Taxonomy" id="992332"/>
    <lineage>
        <taxon>Eukaryota</taxon>
        <taxon>Metazoa</taxon>
        <taxon>Chordata</taxon>
        <taxon>Craniata</taxon>
        <taxon>Vertebrata</taxon>
        <taxon>Euteleostomi</taxon>
        <taxon>Actinopterygii</taxon>
        <taxon>Neopterygii</taxon>
        <taxon>Teleostei</taxon>
        <taxon>Ostariophysi</taxon>
        <taxon>Cypriniformes</taxon>
        <taxon>Nemacheilidae</taxon>
        <taxon>Triplophysa</taxon>
    </lineage>
</organism>
<comment type="caution">
    <text evidence="1">The sequence shown here is derived from an EMBL/GenBank/DDBJ whole genome shotgun (WGS) entry which is preliminary data.</text>
</comment>
<keyword evidence="2" id="KW-1185">Reference proteome</keyword>
<gene>
    <name evidence="1" type="ORF">IRJ41_016104</name>
</gene>
<dbReference type="EMBL" id="JAFHDT010000016">
    <property type="protein sequence ID" value="KAI7799031.1"/>
    <property type="molecule type" value="Genomic_DNA"/>
</dbReference>
<proteinExistence type="predicted"/>
<dbReference type="Proteomes" id="UP001059041">
    <property type="component" value="Linkage Group LG16"/>
</dbReference>
<protein>
    <submittedName>
        <fullName evidence="1">Uncharacterized protein</fullName>
    </submittedName>
</protein>